<dbReference type="eggNOG" id="COG2808">
    <property type="taxonomic scope" value="Bacteria"/>
</dbReference>
<dbReference type="PANTHER" id="PTHR35802:SF1">
    <property type="entry name" value="PROTEASE SYNTHASE AND SPORULATION PROTEIN PAI 2"/>
    <property type="match status" value="1"/>
</dbReference>
<dbReference type="AlphaFoldDB" id="V8QSI9"/>
<dbReference type="Proteomes" id="UP000018733">
    <property type="component" value="Unassembled WGS sequence"/>
</dbReference>
<dbReference type="STRING" id="1424334.W822_08860"/>
<keyword evidence="2" id="KW-1185">Reference proteome</keyword>
<evidence type="ECO:0000313" key="2">
    <source>
        <dbReference type="Proteomes" id="UP000018733"/>
    </source>
</evidence>
<dbReference type="OrthoDB" id="9794948at2"/>
<dbReference type="PATRIC" id="fig|1424334.3.peg.1778"/>
<dbReference type="EMBL" id="AYXT01000009">
    <property type="protein sequence ID" value="ETF02931.1"/>
    <property type="molecule type" value="Genomic_DNA"/>
</dbReference>
<accession>V8QSI9</accession>
<name>V8QSI9_9BURK</name>
<gene>
    <name evidence="1" type="ORF">W822_08860</name>
</gene>
<dbReference type="PANTHER" id="PTHR35802">
    <property type="entry name" value="PROTEASE SYNTHASE AND SPORULATION PROTEIN PAI 2"/>
    <property type="match status" value="1"/>
</dbReference>
<reference evidence="1 2" key="1">
    <citation type="journal article" date="2014" name="Genome Announc.">
        <title>Draft Genome Sequence of Advenella kashmirensis Strain W13003, a Polycyclic Aromatic Hydrocarbon-Degrading Bacterium.</title>
        <authorList>
            <person name="Wang X."/>
            <person name="Jin D."/>
            <person name="Zhou L."/>
            <person name="Wu L."/>
            <person name="An W."/>
            <person name="Zhao L."/>
        </authorList>
    </citation>
    <scope>NUCLEOTIDE SEQUENCE [LARGE SCALE GENOMIC DNA]</scope>
    <source>
        <strain evidence="1 2">W13003</strain>
    </source>
</reference>
<dbReference type="InterPro" id="IPR007396">
    <property type="entry name" value="TR_PAI2-type"/>
</dbReference>
<dbReference type="HOGENOM" id="CLU_065853_3_0_4"/>
<dbReference type="InterPro" id="IPR012349">
    <property type="entry name" value="Split_barrel_FMN-bd"/>
</dbReference>
<organism evidence="1 2">
    <name type="scientific">Advenella kashmirensis W13003</name>
    <dbReference type="NCBI Taxonomy" id="1424334"/>
    <lineage>
        <taxon>Bacteria</taxon>
        <taxon>Pseudomonadati</taxon>
        <taxon>Pseudomonadota</taxon>
        <taxon>Betaproteobacteria</taxon>
        <taxon>Burkholderiales</taxon>
        <taxon>Alcaligenaceae</taxon>
    </lineage>
</organism>
<comment type="caution">
    <text evidence="1">The sequence shown here is derived from an EMBL/GenBank/DDBJ whole genome shotgun (WGS) entry which is preliminary data.</text>
</comment>
<proteinExistence type="predicted"/>
<dbReference type="Gene3D" id="2.30.110.10">
    <property type="entry name" value="Electron Transport, Fmn-binding Protein, Chain A"/>
    <property type="match status" value="1"/>
</dbReference>
<protein>
    <submittedName>
        <fullName evidence="1">Transcriptional regulator</fullName>
    </submittedName>
</protein>
<dbReference type="PIRSF" id="PIRSF010372">
    <property type="entry name" value="PaiB"/>
    <property type="match status" value="1"/>
</dbReference>
<dbReference type="SUPFAM" id="SSF50475">
    <property type="entry name" value="FMN-binding split barrel"/>
    <property type="match status" value="1"/>
</dbReference>
<dbReference type="Pfam" id="PF04299">
    <property type="entry name" value="FMN_bind_2"/>
    <property type="match status" value="1"/>
</dbReference>
<dbReference type="RefSeq" id="WP_024004748.1">
    <property type="nucleotide sequence ID" value="NZ_KI650979.1"/>
</dbReference>
<evidence type="ECO:0000313" key="1">
    <source>
        <dbReference type="EMBL" id="ETF02931.1"/>
    </source>
</evidence>
<sequence>MFNRPERFAWPQSDAVRLVQDLRFGLLVSEYEGELCFSYLPFLVDVQEGRIIRLRGHFARSNPHWKALQTQSRATVVFNGPNAYVSAQWYTAGCPAAPSWNFVVVHVAGKVVLHDTPEETWDILLDLIDVNEASLPQQWNVEGYDPARRERLLPHILGFSLEVERMESKFKLNQHYAADDQLGAARGLEKDVGTDNARAIAGLMRQGVERAARQGEDDGGVDVTTYLDKRKTAK</sequence>